<dbReference type="AlphaFoldDB" id="A0A829YLU0"/>
<evidence type="ECO:0000256" key="1">
    <source>
        <dbReference type="SAM" id="MobiDB-lite"/>
    </source>
</evidence>
<accession>A0A829YLU0</accession>
<evidence type="ECO:0000313" key="4">
    <source>
        <dbReference type="Proteomes" id="UP000445000"/>
    </source>
</evidence>
<comment type="caution">
    <text evidence="3">The sequence shown here is derived from an EMBL/GenBank/DDBJ whole genome shotgun (WGS) entry which is preliminary data.</text>
</comment>
<organism evidence="3 4">
    <name type="scientific">Steroidobacter agaridevorans</name>
    <dbReference type="NCBI Taxonomy" id="2695856"/>
    <lineage>
        <taxon>Bacteria</taxon>
        <taxon>Pseudomonadati</taxon>
        <taxon>Pseudomonadota</taxon>
        <taxon>Gammaproteobacteria</taxon>
        <taxon>Steroidobacterales</taxon>
        <taxon>Steroidobacteraceae</taxon>
        <taxon>Steroidobacter</taxon>
    </lineage>
</organism>
<feature type="chain" id="PRO_5032326541" description="Lipoprotein" evidence="2">
    <location>
        <begin position="28"/>
        <end position="702"/>
    </location>
</feature>
<dbReference type="PROSITE" id="PS51257">
    <property type="entry name" value="PROKAR_LIPOPROTEIN"/>
    <property type="match status" value="1"/>
</dbReference>
<feature type="compositionally biased region" description="Pro residues" evidence="1">
    <location>
        <begin position="37"/>
        <end position="56"/>
    </location>
</feature>
<evidence type="ECO:0000256" key="2">
    <source>
        <dbReference type="SAM" id="SignalP"/>
    </source>
</evidence>
<keyword evidence="2" id="KW-0732">Signal</keyword>
<sequence length="702" mass="74749">MSSLRTGRRVSAAALSTLLMATLAACGGGGGGGSTPAPTPPTGNPNPNPPTTPTPEPEPELSRVTLAGTVTDAPIANAVVTATIGDETFTATADANGVYSLEIAVDEDATGGFVTLSARGVGSQSYVEFTSLAGTFASLQSQAGDDGTLSNAENFATQITNVSTAQAVLLKEANGGNPIADEESLRALSATLNSQEVLDLATAIKLYVDDSANYPMPDGETSLLALMSSAATREQFTDSAYDQDPTAFQNMQTAIVTDSSLTQPVSNDSLPAKLTVAMLSDAAEFSFNYFNRVYSYTFDGDGTGTATAGAWQNADAAPLNGSSVDTTWSINGSSVEIAFGQTVLVNSYEACPDIPAQVFAALTSDGVKLTLLSDRVVAITETNQIAYPEGIPAGCGVAPRTETRTVARTILHDEDFEQLGTDDLADSTQSIYVYVDGVGVTADIADLSADGTGRTWAFEKDFTWALDSSGRAVNVEFADGTVAQFRSLREVDFVTTDLFYEITTADGRYVDAGASVYKDPELPLVFTSENVVGRFYQFGVGVEGSSDQRTKGFRLLFESDHTGAHEDDMIENDQLITFDGSNRPDYNFHWSIDGEDVVIQRTFDVVNEQDHCVPGSADCIVYDERRLVPLAVMDLPTGQHRAYWMEYRRTQFGGVTENTIPTTLVRFYDSELPAAPAGLSSKPSFFDEGSARKLRFNGVSQR</sequence>
<evidence type="ECO:0000313" key="3">
    <source>
        <dbReference type="EMBL" id="GFE83803.1"/>
    </source>
</evidence>
<dbReference type="InterPro" id="IPR013783">
    <property type="entry name" value="Ig-like_fold"/>
</dbReference>
<feature type="signal peptide" evidence="2">
    <location>
        <begin position="1"/>
        <end position="27"/>
    </location>
</feature>
<protein>
    <recommendedName>
        <fullName evidence="5">Lipoprotein</fullName>
    </recommendedName>
</protein>
<feature type="region of interest" description="Disordered" evidence="1">
    <location>
        <begin position="28"/>
        <end position="60"/>
    </location>
</feature>
<dbReference type="EMBL" id="BLJN01000007">
    <property type="protein sequence ID" value="GFE83803.1"/>
    <property type="molecule type" value="Genomic_DNA"/>
</dbReference>
<dbReference type="RefSeq" id="WP_202626973.1">
    <property type="nucleotide sequence ID" value="NZ_BLJN01000007.1"/>
</dbReference>
<gene>
    <name evidence="3" type="ORF">GCM10011487_58030</name>
</gene>
<dbReference type="Proteomes" id="UP000445000">
    <property type="component" value="Unassembled WGS sequence"/>
</dbReference>
<reference evidence="4" key="1">
    <citation type="submission" date="2020-01" db="EMBL/GenBank/DDBJ databases">
        <title>'Steroidobacter agaridevorans' sp. nov., agar-degrading bacteria isolated from rhizosphere soils.</title>
        <authorList>
            <person name="Ikenaga M."/>
            <person name="Kataoka M."/>
            <person name="Murouchi A."/>
            <person name="Katsuragi S."/>
            <person name="Sakai M."/>
        </authorList>
    </citation>
    <scope>NUCLEOTIDE SEQUENCE [LARGE SCALE GENOMIC DNA]</scope>
    <source>
        <strain evidence="4">YU21-B</strain>
    </source>
</reference>
<name>A0A829YLU0_9GAMM</name>
<keyword evidence="4" id="KW-1185">Reference proteome</keyword>
<evidence type="ECO:0008006" key="5">
    <source>
        <dbReference type="Google" id="ProtNLM"/>
    </source>
</evidence>
<proteinExistence type="predicted"/>
<dbReference type="Gene3D" id="2.60.40.10">
    <property type="entry name" value="Immunoglobulins"/>
    <property type="match status" value="1"/>
</dbReference>